<feature type="domain" description="RRM" evidence="8">
    <location>
        <begin position="845"/>
        <end position="922"/>
    </location>
</feature>
<dbReference type="InterPro" id="IPR000504">
    <property type="entry name" value="RRM_dom"/>
</dbReference>
<keyword evidence="10" id="KW-1185">Reference proteome</keyword>
<evidence type="ECO:0000256" key="5">
    <source>
        <dbReference type="ARBA" id="ARBA00023242"/>
    </source>
</evidence>
<sequence length="1017" mass="116831">MVRMAQKIENAGGDDLSDTEMKDEDNEEQDAEEENEDAESSNDEISQSDEDDEFHKENERRSSELLQLVEKDPFQYDAHVELIKILREMGELERLRNAREKMSELFPLTPELWLDWLRDEIPIATTDDERRKIEQLFERAVKDYLSVDVWLEYVQYSIGGIGSKDGVTKIREVFERALTAGGLHTTLGSNLWEAYREFENAVLAGLMPQPGQVPTPQQQEDFKLQNQRVNALFKRQLSVPLFDMEETYAEMKEWLQEEEIDTYTNQAYKKALSKLQKIKPYEDGLQAASPPRLEEYQSYIKYELSEGDPARIQCIYERAIQENCLNSDLWLDYAKFLDTKLKVQSVVMSVYERSVRNCPWCAQLWRNYMLAQERFNEPLHKVKETIDKALSAGFSQGSDYLVVWSTFCDYLRRRIKWDEDHEDQLEKLRGNLEGAVQHLSYYPDADPNCTLRQFWATIEAKYCKNMERARELWNGIMTEGHGNEAVMWLEFYRMERAYGDNKHCRKVLQRAMNSVSDWPETIVDAWIEFERVEGTLEQYDLAVSRCEAQMERINERREKAAEKEAEIQSQKKQARSDKKSHKKEHNKQNTAQNRHQNKHQQRGHHHQQQQQSQQQQNEPLEQQRQPPKYKRQPPGVQQKQQDTESQQEMEVESQESGRKRKLEDADSEGTSSDFKTPAPPGFKGPPPGYKGQNKESTGPPPGYKGPKKDSVGPPPGYKGKGTDTTEVPPAKVAKIDEEEHGQGDSSHYNYEVTAFVSNLDYSVGEDRIGEIFSKCGEIVDIRLVKTFNGKSKGYAYVEFKDELCVQNALKLDRTNVEGRPMYVSKCEDKNKQKTKFMYSTGLEKRKLFVKGLPYTCSKEALETIFGEYGKLKDVRIVTYKSGAPKGLAYIEYEDEQNASTAIVKTDGLMIGEHTISVAISNPPGRKMPLSQRDETSFVPSLGSGKKETEIRGKARTQLSLLPRSLQKPPGGGAPKKGSANQKAASNVQTHTANGQSESKSDTSKMSNQDFRNMLLKK</sequence>
<feature type="compositionally biased region" description="Pro residues" evidence="7">
    <location>
        <begin position="677"/>
        <end position="688"/>
    </location>
</feature>
<evidence type="ECO:0000313" key="9">
    <source>
        <dbReference type="EMBL" id="KAJ8312589.1"/>
    </source>
</evidence>
<evidence type="ECO:0000256" key="3">
    <source>
        <dbReference type="ARBA" id="ARBA00022737"/>
    </source>
</evidence>
<dbReference type="InterPro" id="IPR034218">
    <property type="entry name" value="SART3_RRM2"/>
</dbReference>
<dbReference type="SUPFAM" id="SSF48452">
    <property type="entry name" value="TPR-like"/>
    <property type="match status" value="1"/>
</dbReference>
<dbReference type="InterPro" id="IPR008847">
    <property type="entry name" value="Suf"/>
</dbReference>
<organism evidence="9 10">
    <name type="scientific">Tegillarca granosa</name>
    <name type="common">Malaysian cockle</name>
    <name type="synonym">Anadara granosa</name>
    <dbReference type="NCBI Taxonomy" id="220873"/>
    <lineage>
        <taxon>Eukaryota</taxon>
        <taxon>Metazoa</taxon>
        <taxon>Spiralia</taxon>
        <taxon>Lophotrochozoa</taxon>
        <taxon>Mollusca</taxon>
        <taxon>Bivalvia</taxon>
        <taxon>Autobranchia</taxon>
        <taxon>Pteriomorphia</taxon>
        <taxon>Arcoida</taxon>
        <taxon>Arcoidea</taxon>
        <taxon>Arcidae</taxon>
        <taxon>Tegillarca</taxon>
    </lineage>
</organism>
<dbReference type="PROSITE" id="PS50102">
    <property type="entry name" value="RRM"/>
    <property type="match status" value="2"/>
</dbReference>
<dbReference type="PANTHER" id="PTHR17204:SF25">
    <property type="entry name" value="RRM DOMAIN-CONTAINING PROTEIN"/>
    <property type="match status" value="1"/>
</dbReference>
<dbReference type="SMART" id="SM00360">
    <property type="entry name" value="RRM"/>
    <property type="match status" value="2"/>
</dbReference>
<feature type="compositionally biased region" description="Polar residues" evidence="7">
    <location>
        <begin position="978"/>
        <end position="1010"/>
    </location>
</feature>
<dbReference type="Pfam" id="PF00076">
    <property type="entry name" value="RRM_1"/>
    <property type="match status" value="2"/>
</dbReference>
<evidence type="ECO:0000313" key="10">
    <source>
        <dbReference type="Proteomes" id="UP001217089"/>
    </source>
</evidence>
<dbReference type="PANTHER" id="PTHR17204">
    <property type="entry name" value="PRE-MRNA PROCESSING PROTEIN PRP39-RELATED"/>
    <property type="match status" value="1"/>
</dbReference>
<feature type="compositionally biased region" description="Low complexity" evidence="7">
    <location>
        <begin position="608"/>
        <end position="644"/>
    </location>
</feature>
<dbReference type="InterPro" id="IPR035979">
    <property type="entry name" value="RBD_domain_sf"/>
</dbReference>
<keyword evidence="2" id="KW-0507">mRNA processing</keyword>
<proteinExistence type="predicted"/>
<protein>
    <recommendedName>
        <fullName evidence="8">RRM domain-containing protein</fullName>
    </recommendedName>
</protein>
<dbReference type="InterPro" id="IPR034217">
    <property type="entry name" value="SART3_RRM1"/>
</dbReference>
<feature type="compositionally biased region" description="Acidic residues" evidence="7">
    <location>
        <begin position="15"/>
        <end position="52"/>
    </location>
</feature>
<dbReference type="InterPro" id="IPR011990">
    <property type="entry name" value="TPR-like_helical_dom_sf"/>
</dbReference>
<dbReference type="Gene3D" id="1.25.40.10">
    <property type="entry name" value="Tetratricopeptide repeat domain"/>
    <property type="match status" value="2"/>
</dbReference>
<dbReference type="Gene3D" id="3.30.70.330">
    <property type="match status" value="2"/>
</dbReference>
<dbReference type="InterPro" id="IPR012677">
    <property type="entry name" value="Nucleotide-bd_a/b_plait_sf"/>
</dbReference>
<dbReference type="InterPro" id="IPR003107">
    <property type="entry name" value="HAT"/>
</dbReference>
<comment type="subcellular location">
    <subcellularLocation>
        <location evidence="1">Nucleus</location>
    </subcellularLocation>
</comment>
<feature type="compositionally biased region" description="Basic and acidic residues" evidence="7">
    <location>
        <begin position="655"/>
        <end position="664"/>
    </location>
</feature>
<evidence type="ECO:0000256" key="7">
    <source>
        <dbReference type="SAM" id="MobiDB-lite"/>
    </source>
</evidence>
<evidence type="ECO:0000256" key="4">
    <source>
        <dbReference type="ARBA" id="ARBA00023187"/>
    </source>
</evidence>
<dbReference type="SUPFAM" id="SSF54928">
    <property type="entry name" value="RNA-binding domain, RBD"/>
    <property type="match status" value="2"/>
</dbReference>
<dbReference type="Pfam" id="PF16605">
    <property type="entry name" value="LSM_int_assoc"/>
    <property type="match status" value="1"/>
</dbReference>
<dbReference type="SMART" id="SM00386">
    <property type="entry name" value="HAT"/>
    <property type="match status" value="8"/>
</dbReference>
<dbReference type="Proteomes" id="UP001217089">
    <property type="component" value="Unassembled WGS sequence"/>
</dbReference>
<evidence type="ECO:0000256" key="6">
    <source>
        <dbReference type="PROSITE-ProRule" id="PRU00176"/>
    </source>
</evidence>
<reference evidence="9 10" key="1">
    <citation type="submission" date="2022-12" db="EMBL/GenBank/DDBJ databases">
        <title>Chromosome-level genome of Tegillarca granosa.</title>
        <authorList>
            <person name="Kim J."/>
        </authorList>
    </citation>
    <scope>NUCLEOTIDE SEQUENCE [LARGE SCALE GENOMIC DNA]</scope>
    <source>
        <strain evidence="9">Teg-2019</strain>
        <tissue evidence="9">Adductor muscle</tissue>
    </source>
</reference>
<evidence type="ECO:0000256" key="1">
    <source>
        <dbReference type="ARBA" id="ARBA00004123"/>
    </source>
</evidence>
<feature type="region of interest" description="Disordered" evidence="7">
    <location>
        <begin position="919"/>
        <end position="1017"/>
    </location>
</feature>
<comment type="caution">
    <text evidence="9">The sequence shown here is derived from an EMBL/GenBank/DDBJ whole genome shotgun (WGS) entry which is preliminary data.</text>
</comment>
<feature type="compositionally biased region" description="Basic and acidic residues" evidence="7">
    <location>
        <begin position="554"/>
        <end position="566"/>
    </location>
</feature>
<name>A0ABQ9F5D1_TEGGR</name>
<keyword evidence="5" id="KW-0539">Nucleus</keyword>
<dbReference type="EMBL" id="JARBDR010000440">
    <property type="protein sequence ID" value="KAJ8312589.1"/>
    <property type="molecule type" value="Genomic_DNA"/>
</dbReference>
<feature type="compositionally biased region" description="Basic residues" evidence="7">
    <location>
        <begin position="595"/>
        <end position="607"/>
    </location>
</feature>
<dbReference type="Pfam" id="PF05843">
    <property type="entry name" value="Suf"/>
    <property type="match status" value="1"/>
</dbReference>
<feature type="region of interest" description="Disordered" evidence="7">
    <location>
        <begin position="554"/>
        <end position="728"/>
    </location>
</feature>
<gene>
    <name evidence="9" type="ORF">KUTeg_009962</name>
</gene>
<keyword evidence="6" id="KW-0694">RNA-binding</keyword>
<keyword evidence="3" id="KW-0677">Repeat</keyword>
<evidence type="ECO:0000259" key="8">
    <source>
        <dbReference type="PROSITE" id="PS50102"/>
    </source>
</evidence>
<dbReference type="CDD" id="cd12391">
    <property type="entry name" value="RRM1_SART3"/>
    <property type="match status" value="1"/>
</dbReference>
<dbReference type="CDD" id="cd12392">
    <property type="entry name" value="RRM2_SART3"/>
    <property type="match status" value="1"/>
</dbReference>
<accession>A0ABQ9F5D1</accession>
<feature type="domain" description="RRM" evidence="8">
    <location>
        <begin position="752"/>
        <end position="828"/>
    </location>
</feature>
<evidence type="ECO:0000256" key="2">
    <source>
        <dbReference type="ARBA" id="ARBA00022664"/>
    </source>
</evidence>
<feature type="region of interest" description="Disordered" evidence="7">
    <location>
        <begin position="1"/>
        <end position="61"/>
    </location>
</feature>
<keyword evidence="4" id="KW-0508">mRNA splicing</keyword>